<protein>
    <submittedName>
        <fullName evidence="2">Uncharacterized protein</fullName>
    </submittedName>
</protein>
<evidence type="ECO:0000256" key="1">
    <source>
        <dbReference type="SAM" id="SignalP"/>
    </source>
</evidence>
<feature type="chain" id="PRO_5042038702" evidence="1">
    <location>
        <begin position="25"/>
        <end position="128"/>
    </location>
</feature>
<organism evidence="2 3">
    <name type="scientific">Corynebacterium pyruviciproducens</name>
    <dbReference type="NCBI Taxonomy" id="598660"/>
    <lineage>
        <taxon>Bacteria</taxon>
        <taxon>Bacillati</taxon>
        <taxon>Actinomycetota</taxon>
        <taxon>Actinomycetes</taxon>
        <taxon>Mycobacteriales</taxon>
        <taxon>Corynebacteriaceae</taxon>
        <taxon>Corynebacterium</taxon>
    </lineage>
</organism>
<gene>
    <name evidence="2" type="ORF">CYJ47_05450</name>
</gene>
<dbReference type="KEGG" id="cpyr:CYJ47_05450"/>
<dbReference type="Proteomes" id="UP000234560">
    <property type="component" value="Chromosome"/>
</dbReference>
<name>A0AAF1BXT7_9CORY</name>
<feature type="signal peptide" evidence="1">
    <location>
        <begin position="1"/>
        <end position="24"/>
    </location>
</feature>
<dbReference type="EMBL" id="CP136958">
    <property type="protein sequence ID" value="WOT03201.1"/>
    <property type="molecule type" value="Genomic_DNA"/>
</dbReference>
<sequence length="128" mass="13887">MRKTLLAVATASVLATGLAVPASATNWEETPRPVTLGSSDEPFQYTFGWNEEKPWNLDATTVVDPSDKLVCDSQNPAVNDFMFTSHNGRCEYKTPLQVIKDITAYITTISGAISAVLGIMNTATNFVK</sequence>
<keyword evidence="1" id="KW-0732">Signal</keyword>
<reference evidence="2" key="2">
    <citation type="submission" date="2023-10" db="EMBL/GenBank/DDBJ databases">
        <authorList>
            <person name="Choi B."/>
        </authorList>
    </citation>
    <scope>NUCLEOTIDE SEQUENCE</scope>
    <source>
        <strain evidence="2">UMB0763</strain>
    </source>
</reference>
<proteinExistence type="predicted"/>
<dbReference type="AlphaFoldDB" id="A0AAF1BXT7"/>
<evidence type="ECO:0000313" key="2">
    <source>
        <dbReference type="EMBL" id="WOT03201.1"/>
    </source>
</evidence>
<accession>A0AAF1BXT7</accession>
<evidence type="ECO:0000313" key="3">
    <source>
        <dbReference type="Proteomes" id="UP000234560"/>
    </source>
</evidence>
<dbReference type="RefSeq" id="WP_016457614.1">
    <property type="nucleotide sequence ID" value="NZ_CAUPGZ010000004.1"/>
</dbReference>
<reference evidence="2" key="1">
    <citation type="submission" date="2017-12" db="EMBL/GenBank/DDBJ databases">
        <authorList>
            <person name="Thomas-White K."/>
            <person name="Wolfe A.J."/>
        </authorList>
    </citation>
    <scope>NUCLEOTIDE SEQUENCE</scope>
    <source>
        <strain evidence="2">UMB0763</strain>
    </source>
</reference>